<feature type="transmembrane region" description="Helical" evidence="5">
    <location>
        <begin position="505"/>
        <end position="523"/>
    </location>
</feature>
<dbReference type="Pfam" id="PF04234">
    <property type="entry name" value="CopC"/>
    <property type="match status" value="1"/>
</dbReference>
<evidence type="ECO:0000256" key="5">
    <source>
        <dbReference type="SAM" id="Phobius"/>
    </source>
</evidence>
<feature type="transmembrane region" description="Helical" evidence="5">
    <location>
        <begin position="131"/>
        <end position="150"/>
    </location>
</feature>
<dbReference type="EMBL" id="JBHSIU010000003">
    <property type="protein sequence ID" value="MFC4996358.1"/>
    <property type="molecule type" value="Genomic_DNA"/>
</dbReference>
<evidence type="ECO:0000256" key="2">
    <source>
        <dbReference type="ARBA" id="ARBA00022723"/>
    </source>
</evidence>
<organism evidence="8 9">
    <name type="scientific">Dactylosporangium cerinum</name>
    <dbReference type="NCBI Taxonomy" id="1434730"/>
    <lineage>
        <taxon>Bacteria</taxon>
        <taxon>Bacillati</taxon>
        <taxon>Actinomycetota</taxon>
        <taxon>Actinomycetes</taxon>
        <taxon>Micromonosporales</taxon>
        <taxon>Micromonosporaceae</taxon>
        <taxon>Dactylosporangium</taxon>
    </lineage>
</organism>
<feature type="transmembrane region" description="Helical" evidence="5">
    <location>
        <begin position="308"/>
        <end position="329"/>
    </location>
</feature>
<proteinExistence type="predicted"/>
<keyword evidence="2" id="KW-0479">Metal-binding</keyword>
<dbReference type="PANTHER" id="PTHR34820:SF4">
    <property type="entry name" value="INNER MEMBRANE PROTEIN YEBZ"/>
    <property type="match status" value="1"/>
</dbReference>
<comment type="subcellular location">
    <subcellularLocation>
        <location evidence="1">Cell envelope</location>
    </subcellularLocation>
</comment>
<feature type="transmembrane region" description="Helical" evidence="5">
    <location>
        <begin position="341"/>
        <end position="360"/>
    </location>
</feature>
<protein>
    <submittedName>
        <fullName evidence="8">Copper resistance protein CopC</fullName>
    </submittedName>
</protein>
<feature type="transmembrane region" description="Helical" evidence="5">
    <location>
        <begin position="372"/>
        <end position="392"/>
    </location>
</feature>
<feature type="transmembrane region" description="Helical" evidence="5">
    <location>
        <begin position="237"/>
        <end position="255"/>
    </location>
</feature>
<keyword evidence="3 6" id="KW-0732">Signal</keyword>
<dbReference type="InterPro" id="IPR007348">
    <property type="entry name" value="CopC_dom"/>
</dbReference>
<dbReference type="SUPFAM" id="SSF81296">
    <property type="entry name" value="E set domains"/>
    <property type="match status" value="1"/>
</dbReference>
<dbReference type="InterPro" id="IPR014755">
    <property type="entry name" value="Cu-Rt/internalin_Ig-like"/>
</dbReference>
<feature type="signal peptide" evidence="6">
    <location>
        <begin position="1"/>
        <end position="16"/>
    </location>
</feature>
<evidence type="ECO:0000256" key="4">
    <source>
        <dbReference type="ARBA" id="ARBA00023008"/>
    </source>
</evidence>
<evidence type="ECO:0000256" key="1">
    <source>
        <dbReference type="ARBA" id="ARBA00004196"/>
    </source>
</evidence>
<keyword evidence="5" id="KW-0472">Membrane</keyword>
<dbReference type="InterPro" id="IPR014756">
    <property type="entry name" value="Ig_E-set"/>
</dbReference>
<feature type="chain" id="PRO_5047382068" evidence="6">
    <location>
        <begin position="17"/>
        <end position="556"/>
    </location>
</feature>
<name>A0ABV9VLZ6_9ACTN</name>
<dbReference type="InterPro" id="IPR032694">
    <property type="entry name" value="CopC/D"/>
</dbReference>
<evidence type="ECO:0000256" key="3">
    <source>
        <dbReference type="ARBA" id="ARBA00022729"/>
    </source>
</evidence>
<dbReference type="PANTHER" id="PTHR34820">
    <property type="entry name" value="INNER MEMBRANE PROTEIN YEBZ"/>
    <property type="match status" value="1"/>
</dbReference>
<comment type="caution">
    <text evidence="8">The sequence shown here is derived from an EMBL/GenBank/DDBJ whole genome shotgun (WGS) entry which is preliminary data.</text>
</comment>
<evidence type="ECO:0000313" key="8">
    <source>
        <dbReference type="EMBL" id="MFC4996358.1"/>
    </source>
</evidence>
<reference evidence="9" key="1">
    <citation type="journal article" date="2019" name="Int. J. Syst. Evol. Microbiol.">
        <title>The Global Catalogue of Microorganisms (GCM) 10K type strain sequencing project: providing services to taxonomists for standard genome sequencing and annotation.</title>
        <authorList>
            <consortium name="The Broad Institute Genomics Platform"/>
            <consortium name="The Broad Institute Genome Sequencing Center for Infectious Disease"/>
            <person name="Wu L."/>
            <person name="Ma J."/>
        </authorList>
    </citation>
    <scope>NUCLEOTIDE SEQUENCE [LARGE SCALE GENOMIC DNA]</scope>
    <source>
        <strain evidence="9">CGMCC 4.7152</strain>
    </source>
</reference>
<dbReference type="Gene3D" id="2.60.40.1220">
    <property type="match status" value="1"/>
</dbReference>
<evidence type="ECO:0000259" key="7">
    <source>
        <dbReference type="Pfam" id="PF04234"/>
    </source>
</evidence>
<keyword evidence="5" id="KW-0812">Transmembrane</keyword>
<feature type="transmembrane region" description="Helical" evidence="5">
    <location>
        <begin position="208"/>
        <end position="225"/>
    </location>
</feature>
<feature type="transmembrane region" description="Helical" evidence="5">
    <location>
        <begin position="170"/>
        <end position="188"/>
    </location>
</feature>
<accession>A0ABV9VLZ6</accession>
<sequence>MLGLLAVLVFSSPAAAHTVLIGSDPQPGAVLPRAPSAVTLRFEGALAAPACTAQVFDAQAGAVTGVSVRVVGPELRLALPPLGDGTYTVLWQARTAADSHPASGLLVFSVDTAGTAAEAGTVTPEGLVARWVGLAVLAGTLGGITLAGVVRRQPAAGTDPRLASTYRRALTLAARCAAGGALFGLVRLNDERLRGTAGLWQLVTETTWGWRWTGVEVAFVALLLLALQLRRDSRRRWWAGVTGAALVAGMCHALASHTSAVAGLRGFAVVAATAHILAGTVWLGVAFALAGVVGVAGTRALPGLTAPLVRLTAVSFGLVVVSGLIQAGLQVPVVGELFGTRYGQLVAFKWTLTLAVVALALRLRRPLGRETLVGLTAMLLLAGVLGLTPPPVAQRAAATTTSTASARDLLATVSATPAGADTVAFDLTVTSSRRPPPAPVDAVTLRVAGRAVALRPVDANRFAGVGFVGAGFDGGPVTVELMRAGELLRVPLQLPAAGPDRGLPLAPLLDVLAVLLLVVAGWATGPFRGSARAASQVDLAVAASARRDRQDHGIHT</sequence>
<dbReference type="Proteomes" id="UP001595912">
    <property type="component" value="Unassembled WGS sequence"/>
</dbReference>
<evidence type="ECO:0000313" key="9">
    <source>
        <dbReference type="Proteomes" id="UP001595912"/>
    </source>
</evidence>
<gene>
    <name evidence="8" type="ORF">ACFPIJ_00775</name>
</gene>
<keyword evidence="4" id="KW-0186">Copper</keyword>
<dbReference type="RefSeq" id="WP_380112558.1">
    <property type="nucleotide sequence ID" value="NZ_JBHSIU010000003.1"/>
</dbReference>
<feature type="domain" description="CopC" evidence="7">
    <location>
        <begin position="17"/>
        <end position="110"/>
    </location>
</feature>
<keyword evidence="9" id="KW-1185">Reference proteome</keyword>
<keyword evidence="5" id="KW-1133">Transmembrane helix</keyword>
<evidence type="ECO:0000256" key="6">
    <source>
        <dbReference type="SAM" id="SignalP"/>
    </source>
</evidence>
<feature type="transmembrane region" description="Helical" evidence="5">
    <location>
        <begin position="267"/>
        <end position="296"/>
    </location>
</feature>